<sequence length="655" mass="72561">MPTSILVVDDETPLESLMRQRFRHKIEDGTYTFRFAFSGKEALAAIEADAAIDVVLLDINMPDMSGLTLLNHLAEQLPTSRAVMVSAYGDMNNIRTAMNRGAFDFVTKPINYKDLELTIEKTARHVAQLREAVRVKAVADLKARFFDNITHEFRTPLTLIIAPTESLLQKHRSDEHSRRSLTTIRRNAHNLLHLINQLLDLARLEADSLPVTESRVNVLTFVRHMVDSFQEVARQKTIQLDLDTDGTAPDMAFDVDKWQKILANLLSNALKFTPPGGRVTLSLQTTPATVRIAVSDTGIGIAAEHLPHIFDRFYQVDSSLIRTYEGSGIGLALTHELTQLLGGQLTVSSRPGMGTTFTIELPARPASAHEPAADLRLSALESVPVLSQPEALPPTGDSELPLLLLVEDNAELLAFLAESLAGSFRVLTAPNGEEGLALAQRELPDIVVSDVMMPLMTGYQLTKALKTNPVTNHIAVVLLTARTTPENRHEGLSQGADDYLSKPFDLDELRLRLRNIIAHQQALRDYYSQQLGNPTVVSPTAPADAFLQTLYSFMEQHLDNSDLRAELLADEVAMSPRSLARKLNTLLGVSPARLIRQYRLLRATEMLRAGRPITETAYLVGFEHPANFTTAFKEIYHLTPSEFVANGRPETLPKS</sequence>
<evidence type="ECO:0000259" key="8">
    <source>
        <dbReference type="PROSITE" id="PS50109"/>
    </source>
</evidence>
<dbReference type="PROSITE" id="PS50110">
    <property type="entry name" value="RESPONSE_REGULATORY"/>
    <property type="match status" value="2"/>
</dbReference>
<dbReference type="InterPro" id="IPR005467">
    <property type="entry name" value="His_kinase_dom"/>
</dbReference>
<accession>A0ABP8KE96</accession>
<dbReference type="Gene3D" id="1.10.287.130">
    <property type="match status" value="1"/>
</dbReference>
<dbReference type="CDD" id="cd16922">
    <property type="entry name" value="HATPase_EvgS-ArcB-TorS-like"/>
    <property type="match status" value="1"/>
</dbReference>
<evidence type="ECO:0000256" key="5">
    <source>
        <dbReference type="ARBA" id="ARBA00023163"/>
    </source>
</evidence>
<comment type="catalytic activity">
    <reaction evidence="1">
        <text>ATP + protein L-histidine = ADP + protein N-phospho-L-histidine.</text>
        <dbReference type="EC" id="2.7.13.3"/>
    </reaction>
</comment>
<keyword evidence="4" id="KW-0805">Transcription regulation</keyword>
<evidence type="ECO:0000256" key="1">
    <source>
        <dbReference type="ARBA" id="ARBA00000085"/>
    </source>
</evidence>
<comment type="caution">
    <text evidence="10">The sequence shown here is derived from an EMBL/GenBank/DDBJ whole genome shotgun (WGS) entry which is preliminary data.</text>
</comment>
<dbReference type="Gene3D" id="1.10.10.60">
    <property type="entry name" value="Homeodomain-like"/>
    <property type="match status" value="1"/>
</dbReference>
<feature type="domain" description="Response regulatory" evidence="9">
    <location>
        <begin position="4"/>
        <end position="123"/>
    </location>
</feature>
<evidence type="ECO:0000259" key="7">
    <source>
        <dbReference type="PROSITE" id="PS01124"/>
    </source>
</evidence>
<evidence type="ECO:0000313" key="10">
    <source>
        <dbReference type="EMBL" id="GAA4405185.1"/>
    </source>
</evidence>
<dbReference type="InterPro" id="IPR036097">
    <property type="entry name" value="HisK_dim/P_sf"/>
</dbReference>
<feature type="domain" description="Response regulatory" evidence="9">
    <location>
        <begin position="402"/>
        <end position="517"/>
    </location>
</feature>
<feature type="domain" description="HTH araC/xylS-type" evidence="7">
    <location>
        <begin position="548"/>
        <end position="646"/>
    </location>
</feature>
<dbReference type="InterPro" id="IPR009057">
    <property type="entry name" value="Homeodomain-like_sf"/>
</dbReference>
<dbReference type="Pfam" id="PF02518">
    <property type="entry name" value="HATPase_c"/>
    <property type="match status" value="1"/>
</dbReference>
<dbReference type="Proteomes" id="UP001500936">
    <property type="component" value="Unassembled WGS sequence"/>
</dbReference>
<feature type="domain" description="Histidine kinase" evidence="8">
    <location>
        <begin position="148"/>
        <end position="365"/>
    </location>
</feature>
<dbReference type="InterPro" id="IPR036890">
    <property type="entry name" value="HATPase_C_sf"/>
</dbReference>
<evidence type="ECO:0000313" key="11">
    <source>
        <dbReference type="Proteomes" id="UP001500936"/>
    </source>
</evidence>
<evidence type="ECO:0000256" key="6">
    <source>
        <dbReference type="PROSITE-ProRule" id="PRU00169"/>
    </source>
</evidence>
<dbReference type="Pfam" id="PF12833">
    <property type="entry name" value="HTH_18"/>
    <property type="match status" value="1"/>
</dbReference>
<dbReference type="SUPFAM" id="SSF55874">
    <property type="entry name" value="ATPase domain of HSP90 chaperone/DNA topoisomerase II/histidine kinase"/>
    <property type="match status" value="1"/>
</dbReference>
<dbReference type="CDD" id="cd00082">
    <property type="entry name" value="HisKA"/>
    <property type="match status" value="1"/>
</dbReference>
<dbReference type="InterPro" id="IPR001789">
    <property type="entry name" value="Sig_transdc_resp-reg_receiver"/>
</dbReference>
<dbReference type="Pfam" id="PF00512">
    <property type="entry name" value="HisKA"/>
    <property type="match status" value="1"/>
</dbReference>
<dbReference type="PANTHER" id="PTHR43547:SF2">
    <property type="entry name" value="HYBRID SIGNAL TRANSDUCTION HISTIDINE KINASE C"/>
    <property type="match status" value="1"/>
</dbReference>
<dbReference type="RefSeq" id="WP_345267209.1">
    <property type="nucleotide sequence ID" value="NZ_BAABHB010000003.1"/>
</dbReference>
<gene>
    <name evidence="10" type="ORF">GCM10023187_23360</name>
</gene>
<organism evidence="10 11">
    <name type="scientific">Nibrella viscosa</name>
    <dbReference type="NCBI Taxonomy" id="1084524"/>
    <lineage>
        <taxon>Bacteria</taxon>
        <taxon>Pseudomonadati</taxon>
        <taxon>Bacteroidota</taxon>
        <taxon>Cytophagia</taxon>
        <taxon>Cytophagales</taxon>
        <taxon>Spirosomataceae</taxon>
        <taxon>Nibrella</taxon>
    </lineage>
</organism>
<dbReference type="SUPFAM" id="SSF46689">
    <property type="entry name" value="Homeodomain-like"/>
    <property type="match status" value="1"/>
</dbReference>
<dbReference type="InterPro" id="IPR003661">
    <property type="entry name" value="HisK_dim/P_dom"/>
</dbReference>
<dbReference type="Gene3D" id="3.40.50.2300">
    <property type="match status" value="2"/>
</dbReference>
<dbReference type="EMBL" id="BAABHB010000003">
    <property type="protein sequence ID" value="GAA4405185.1"/>
    <property type="molecule type" value="Genomic_DNA"/>
</dbReference>
<dbReference type="InterPro" id="IPR018060">
    <property type="entry name" value="HTH_AraC"/>
</dbReference>
<name>A0ABP8KE96_9BACT</name>
<proteinExistence type="predicted"/>
<dbReference type="PRINTS" id="PR00344">
    <property type="entry name" value="BCTRLSENSOR"/>
</dbReference>
<dbReference type="Gene3D" id="3.30.565.10">
    <property type="entry name" value="Histidine kinase-like ATPase, C-terminal domain"/>
    <property type="match status" value="1"/>
</dbReference>
<dbReference type="SMART" id="SM00342">
    <property type="entry name" value="HTH_ARAC"/>
    <property type="match status" value="1"/>
</dbReference>
<dbReference type="SUPFAM" id="SSF47384">
    <property type="entry name" value="Homodimeric domain of signal transducing histidine kinase"/>
    <property type="match status" value="1"/>
</dbReference>
<protein>
    <recommendedName>
        <fullName evidence="2">histidine kinase</fullName>
        <ecNumber evidence="2">2.7.13.3</ecNumber>
    </recommendedName>
</protein>
<dbReference type="InterPro" id="IPR003594">
    <property type="entry name" value="HATPase_dom"/>
</dbReference>
<dbReference type="Pfam" id="PF00072">
    <property type="entry name" value="Response_reg"/>
    <property type="match status" value="2"/>
</dbReference>
<dbReference type="SMART" id="SM00387">
    <property type="entry name" value="HATPase_c"/>
    <property type="match status" value="1"/>
</dbReference>
<feature type="modified residue" description="4-aspartylphosphate" evidence="6">
    <location>
        <position position="58"/>
    </location>
</feature>
<keyword evidence="11" id="KW-1185">Reference proteome</keyword>
<dbReference type="PANTHER" id="PTHR43547">
    <property type="entry name" value="TWO-COMPONENT HISTIDINE KINASE"/>
    <property type="match status" value="1"/>
</dbReference>
<dbReference type="PROSITE" id="PS50109">
    <property type="entry name" value="HIS_KIN"/>
    <property type="match status" value="1"/>
</dbReference>
<dbReference type="InterPro" id="IPR011006">
    <property type="entry name" value="CheY-like_superfamily"/>
</dbReference>
<reference evidence="11" key="1">
    <citation type="journal article" date="2019" name="Int. J. Syst. Evol. Microbiol.">
        <title>The Global Catalogue of Microorganisms (GCM) 10K type strain sequencing project: providing services to taxonomists for standard genome sequencing and annotation.</title>
        <authorList>
            <consortium name="The Broad Institute Genomics Platform"/>
            <consortium name="The Broad Institute Genome Sequencing Center for Infectious Disease"/>
            <person name="Wu L."/>
            <person name="Ma J."/>
        </authorList>
    </citation>
    <scope>NUCLEOTIDE SEQUENCE [LARGE SCALE GENOMIC DNA]</scope>
    <source>
        <strain evidence="11">JCM 17925</strain>
    </source>
</reference>
<keyword evidence="5" id="KW-0804">Transcription</keyword>
<evidence type="ECO:0000256" key="4">
    <source>
        <dbReference type="ARBA" id="ARBA00023015"/>
    </source>
</evidence>
<dbReference type="SMART" id="SM00448">
    <property type="entry name" value="REC"/>
    <property type="match status" value="2"/>
</dbReference>
<evidence type="ECO:0000256" key="3">
    <source>
        <dbReference type="ARBA" id="ARBA00022553"/>
    </source>
</evidence>
<feature type="modified residue" description="4-aspartylphosphate" evidence="6">
    <location>
        <position position="450"/>
    </location>
</feature>
<evidence type="ECO:0000256" key="2">
    <source>
        <dbReference type="ARBA" id="ARBA00012438"/>
    </source>
</evidence>
<dbReference type="PROSITE" id="PS01124">
    <property type="entry name" value="HTH_ARAC_FAMILY_2"/>
    <property type="match status" value="1"/>
</dbReference>
<evidence type="ECO:0000259" key="9">
    <source>
        <dbReference type="PROSITE" id="PS50110"/>
    </source>
</evidence>
<keyword evidence="3 6" id="KW-0597">Phosphoprotein</keyword>
<dbReference type="SMART" id="SM00388">
    <property type="entry name" value="HisKA"/>
    <property type="match status" value="1"/>
</dbReference>
<dbReference type="EC" id="2.7.13.3" evidence="2"/>
<dbReference type="SUPFAM" id="SSF52172">
    <property type="entry name" value="CheY-like"/>
    <property type="match status" value="2"/>
</dbReference>
<dbReference type="InterPro" id="IPR004358">
    <property type="entry name" value="Sig_transdc_His_kin-like_C"/>
</dbReference>